<gene>
    <name evidence="2" type="ORF">H8S17_00540</name>
</gene>
<name>A0A923LMQ6_9FIRM</name>
<feature type="coiled-coil region" evidence="1">
    <location>
        <begin position="18"/>
        <end position="71"/>
    </location>
</feature>
<dbReference type="EMBL" id="JACOPH010000001">
    <property type="protein sequence ID" value="MBC5712708.1"/>
    <property type="molecule type" value="Genomic_DNA"/>
</dbReference>
<proteinExistence type="predicted"/>
<comment type="caution">
    <text evidence="2">The sequence shown here is derived from an EMBL/GenBank/DDBJ whole genome shotgun (WGS) entry which is preliminary data.</text>
</comment>
<dbReference type="Proteomes" id="UP000606720">
    <property type="component" value="Unassembled WGS sequence"/>
</dbReference>
<evidence type="ECO:0000256" key="1">
    <source>
        <dbReference type="SAM" id="Coils"/>
    </source>
</evidence>
<evidence type="ECO:0000313" key="3">
    <source>
        <dbReference type="Proteomes" id="UP000606720"/>
    </source>
</evidence>
<evidence type="ECO:0000313" key="2">
    <source>
        <dbReference type="EMBL" id="MBC5712708.1"/>
    </source>
</evidence>
<keyword evidence="1" id="KW-0175">Coiled coil</keyword>
<organism evidence="2 3">
    <name type="scientific">Roseburia zhanii</name>
    <dbReference type="NCBI Taxonomy" id="2763064"/>
    <lineage>
        <taxon>Bacteria</taxon>
        <taxon>Bacillati</taxon>
        <taxon>Bacillota</taxon>
        <taxon>Clostridia</taxon>
        <taxon>Lachnospirales</taxon>
        <taxon>Lachnospiraceae</taxon>
        <taxon>Roseburia</taxon>
    </lineage>
</organism>
<sequence length="76" mass="9081">MEELYSIMRDLLEVEYNQESLLRLLRAAEAAYSDEKQEEAKYLANCTKYYLKALQEELQRGINRLDSYIAEEVKKR</sequence>
<accession>A0A923LMQ6</accession>
<dbReference type="AlphaFoldDB" id="A0A923LMQ6"/>
<dbReference type="RefSeq" id="WP_186865785.1">
    <property type="nucleotide sequence ID" value="NZ_JACOPH010000001.1"/>
</dbReference>
<protein>
    <submittedName>
        <fullName evidence="2">Uncharacterized protein</fullName>
    </submittedName>
</protein>
<reference evidence="2" key="1">
    <citation type="submission" date="2020-08" db="EMBL/GenBank/DDBJ databases">
        <title>Genome public.</title>
        <authorList>
            <person name="Liu C."/>
            <person name="Sun Q."/>
        </authorList>
    </citation>
    <scope>NUCLEOTIDE SEQUENCE</scope>
    <source>
        <strain evidence="2">BX1005</strain>
    </source>
</reference>
<keyword evidence="3" id="KW-1185">Reference proteome</keyword>